<evidence type="ECO:0000313" key="3">
    <source>
        <dbReference type="EMBL" id="MFB9523768.1"/>
    </source>
</evidence>
<proteinExistence type="inferred from homology"/>
<dbReference type="Gene3D" id="3.40.50.720">
    <property type="entry name" value="NAD(P)-binding Rossmann-like Domain"/>
    <property type="match status" value="1"/>
</dbReference>
<comment type="caution">
    <text evidence="3">The sequence shown here is derived from an EMBL/GenBank/DDBJ whole genome shotgun (WGS) entry which is preliminary data.</text>
</comment>
<dbReference type="PANTHER" id="PTHR42879:SF2">
    <property type="entry name" value="3-OXOACYL-[ACYL-CARRIER-PROTEIN] REDUCTASE FABG"/>
    <property type="match status" value="1"/>
</dbReference>
<dbReference type="InterPro" id="IPR002347">
    <property type="entry name" value="SDR_fam"/>
</dbReference>
<evidence type="ECO:0000313" key="4">
    <source>
        <dbReference type="Proteomes" id="UP001589718"/>
    </source>
</evidence>
<gene>
    <name evidence="3" type="ORF">ACFFTU_27865</name>
</gene>
<dbReference type="NCBIfam" id="NF009466">
    <property type="entry name" value="PRK12826.1-2"/>
    <property type="match status" value="1"/>
</dbReference>
<organism evidence="3 4">
    <name type="scientific">Streptomyces cremeus</name>
    <dbReference type="NCBI Taxonomy" id="66881"/>
    <lineage>
        <taxon>Bacteria</taxon>
        <taxon>Bacillati</taxon>
        <taxon>Actinomycetota</taxon>
        <taxon>Actinomycetes</taxon>
        <taxon>Kitasatosporales</taxon>
        <taxon>Streptomycetaceae</taxon>
        <taxon>Streptomyces</taxon>
    </lineage>
</organism>
<keyword evidence="4" id="KW-1185">Reference proteome</keyword>
<evidence type="ECO:0000259" key="2">
    <source>
        <dbReference type="SMART" id="SM00822"/>
    </source>
</evidence>
<dbReference type="PANTHER" id="PTHR42879">
    <property type="entry name" value="3-OXOACYL-(ACYL-CARRIER-PROTEIN) REDUCTASE"/>
    <property type="match status" value="1"/>
</dbReference>
<dbReference type="Proteomes" id="UP001589718">
    <property type="component" value="Unassembled WGS sequence"/>
</dbReference>
<sequence length="251" mass="26258">MTRPSPLAPRIALVSGGSRGIGAAIVRRLAQDGWDVGFCYRSDEEAARSVEKEAAGLGVRCLAVRADVSDPAQAASWVSRTEDELGPVLAVVANAGITRDRPLALMSDDDWHQVMDTNLDGVFHTCRAAVFPMLKRRTGRIVALSSVVGVHGNAGQTNYSAAKAGVIGFTKALAKEVGPHGIRANVVAPGLIDTDMTDALPATARDRLLSAIALRRFGTAAEVAALTAFLVSDQSSYLTGTVLEAHGGLTL</sequence>
<evidence type="ECO:0000256" key="1">
    <source>
        <dbReference type="ARBA" id="ARBA00006484"/>
    </source>
</evidence>
<dbReference type="CDD" id="cd05333">
    <property type="entry name" value="BKR_SDR_c"/>
    <property type="match status" value="1"/>
</dbReference>
<dbReference type="InterPro" id="IPR050259">
    <property type="entry name" value="SDR"/>
</dbReference>
<reference evidence="3 4" key="1">
    <citation type="submission" date="2024-09" db="EMBL/GenBank/DDBJ databases">
        <authorList>
            <person name="Sun Q."/>
            <person name="Mori K."/>
        </authorList>
    </citation>
    <scope>NUCLEOTIDE SEQUENCE [LARGE SCALE GENOMIC DNA]</scope>
    <source>
        <strain evidence="3 4">JCM 4362</strain>
    </source>
</reference>
<dbReference type="Pfam" id="PF13561">
    <property type="entry name" value="adh_short_C2"/>
    <property type="match status" value="1"/>
</dbReference>
<feature type="domain" description="Ketoreductase" evidence="2">
    <location>
        <begin position="10"/>
        <end position="190"/>
    </location>
</feature>
<accession>A0ABV5PL70</accession>
<dbReference type="InterPro" id="IPR036291">
    <property type="entry name" value="NAD(P)-bd_dom_sf"/>
</dbReference>
<protein>
    <submittedName>
        <fullName evidence="3">Beta-ketoacyl-ACP reductase</fullName>
    </submittedName>
</protein>
<dbReference type="PRINTS" id="PR00081">
    <property type="entry name" value="GDHRDH"/>
</dbReference>
<name>A0ABV5PL70_STRCM</name>
<dbReference type="SUPFAM" id="SSF51735">
    <property type="entry name" value="NAD(P)-binding Rossmann-fold domains"/>
    <property type="match status" value="1"/>
</dbReference>
<dbReference type="PROSITE" id="PS00061">
    <property type="entry name" value="ADH_SHORT"/>
    <property type="match status" value="1"/>
</dbReference>
<dbReference type="EMBL" id="JBHMCR010000019">
    <property type="protein sequence ID" value="MFB9523768.1"/>
    <property type="molecule type" value="Genomic_DNA"/>
</dbReference>
<dbReference type="InterPro" id="IPR057326">
    <property type="entry name" value="KR_dom"/>
</dbReference>
<dbReference type="SMART" id="SM00822">
    <property type="entry name" value="PKS_KR"/>
    <property type="match status" value="1"/>
</dbReference>
<dbReference type="PRINTS" id="PR00080">
    <property type="entry name" value="SDRFAMILY"/>
</dbReference>
<dbReference type="InterPro" id="IPR020904">
    <property type="entry name" value="Sc_DH/Rdtase_CS"/>
</dbReference>
<dbReference type="RefSeq" id="WP_345218825.1">
    <property type="nucleotide sequence ID" value="NZ_BAAAXE010000001.1"/>
</dbReference>
<comment type="similarity">
    <text evidence="1">Belongs to the short-chain dehydrogenases/reductases (SDR) family.</text>
</comment>